<dbReference type="AlphaFoldDB" id="D8U744"/>
<reference evidence="1 2" key="1">
    <citation type="journal article" date="2010" name="Science">
        <title>Genomic analysis of organismal complexity in the multicellular green alga Volvox carteri.</title>
        <authorList>
            <person name="Prochnik S.E."/>
            <person name="Umen J."/>
            <person name="Nedelcu A.M."/>
            <person name="Hallmann A."/>
            <person name="Miller S.M."/>
            <person name="Nishii I."/>
            <person name="Ferris P."/>
            <person name="Kuo A."/>
            <person name="Mitros T."/>
            <person name="Fritz-Laylin L.K."/>
            <person name="Hellsten U."/>
            <person name="Chapman J."/>
            <person name="Simakov O."/>
            <person name="Rensing S.A."/>
            <person name="Terry A."/>
            <person name="Pangilinan J."/>
            <person name="Kapitonov V."/>
            <person name="Jurka J."/>
            <person name="Salamov A."/>
            <person name="Shapiro H."/>
            <person name="Schmutz J."/>
            <person name="Grimwood J."/>
            <person name="Lindquist E."/>
            <person name="Lucas S."/>
            <person name="Grigoriev I.V."/>
            <person name="Schmitt R."/>
            <person name="Kirk D."/>
            <person name="Rokhsar D.S."/>
        </authorList>
    </citation>
    <scope>NUCLEOTIDE SEQUENCE [LARGE SCALE GENOMIC DNA]</scope>
    <source>
        <strain evidence="2">f. Nagariensis / Eve</strain>
    </source>
</reference>
<dbReference type="InParanoid" id="D8U744"/>
<name>D8U744_VOLCA</name>
<gene>
    <name evidence="1" type="ORF">VOLCADRAFT_106393</name>
</gene>
<protein>
    <submittedName>
        <fullName evidence="1">Uncharacterized protein</fullName>
    </submittedName>
</protein>
<dbReference type="EMBL" id="GL378364">
    <property type="protein sequence ID" value="EFJ44416.1"/>
    <property type="molecule type" value="Genomic_DNA"/>
</dbReference>
<evidence type="ECO:0000313" key="2">
    <source>
        <dbReference type="Proteomes" id="UP000001058"/>
    </source>
</evidence>
<dbReference type="GeneID" id="9624821"/>
<evidence type="ECO:0000313" key="1">
    <source>
        <dbReference type="EMBL" id="EFJ44416.1"/>
    </source>
</evidence>
<organism evidence="2">
    <name type="scientific">Volvox carteri f. nagariensis</name>
    <dbReference type="NCBI Taxonomy" id="3068"/>
    <lineage>
        <taxon>Eukaryota</taxon>
        <taxon>Viridiplantae</taxon>
        <taxon>Chlorophyta</taxon>
        <taxon>core chlorophytes</taxon>
        <taxon>Chlorophyceae</taxon>
        <taxon>CS clade</taxon>
        <taxon>Chlamydomonadales</taxon>
        <taxon>Volvocaceae</taxon>
        <taxon>Volvox</taxon>
    </lineage>
</organism>
<keyword evidence="2" id="KW-1185">Reference proteome</keyword>
<dbReference type="KEGG" id="vcn:VOLCADRAFT_106393"/>
<dbReference type="RefSeq" id="XP_002954523.1">
    <property type="nucleotide sequence ID" value="XM_002954477.1"/>
</dbReference>
<accession>D8U744</accession>
<sequence length="158" mass="17755">MQLGGWGEFRRVLDGASLRVPVSLILHGPLRCRFDLEQEGFRVRDGKARYIPSQCHGGAKRGELEILCNEGHIVFQNTVRKVTGCSRHGTGTSPPHVSGTDSRFSLCDQSLTSEQFPCFTNGVDAEIFFELMTHSIHPFIVPVQHIVETRRESHDIRL</sequence>
<dbReference type="Proteomes" id="UP000001058">
    <property type="component" value="Unassembled WGS sequence"/>
</dbReference>
<proteinExistence type="predicted"/>